<dbReference type="InterPro" id="IPR008173">
    <property type="entry name" value="Adenylyl_cyclase_CyaB"/>
</dbReference>
<dbReference type="InterPro" id="IPR023577">
    <property type="entry name" value="CYTH_domain"/>
</dbReference>
<dbReference type="SMART" id="SM01118">
    <property type="entry name" value="CYTH"/>
    <property type="match status" value="1"/>
</dbReference>
<dbReference type="Proteomes" id="UP001307889">
    <property type="component" value="Chromosome 12"/>
</dbReference>
<reference evidence="2 3" key="1">
    <citation type="submission" date="2023-09" db="EMBL/GenBank/DDBJ databases">
        <title>Nesidiocoris tenuis whole genome shotgun sequence.</title>
        <authorList>
            <person name="Shibata T."/>
            <person name="Shimoda M."/>
            <person name="Kobayashi T."/>
            <person name="Uehara T."/>
        </authorList>
    </citation>
    <scope>NUCLEOTIDE SEQUENCE [LARGE SCALE GENOMIC DNA]</scope>
    <source>
        <strain evidence="2 3">Japan</strain>
    </source>
</reference>
<dbReference type="SUPFAM" id="SSF55154">
    <property type="entry name" value="CYTH-like phosphatases"/>
    <property type="match status" value="1"/>
</dbReference>
<name>A0ABN7B8K3_9HEMI</name>
<organism evidence="2 3">
    <name type="scientific">Nesidiocoris tenuis</name>
    <dbReference type="NCBI Taxonomy" id="355587"/>
    <lineage>
        <taxon>Eukaryota</taxon>
        <taxon>Metazoa</taxon>
        <taxon>Ecdysozoa</taxon>
        <taxon>Arthropoda</taxon>
        <taxon>Hexapoda</taxon>
        <taxon>Insecta</taxon>
        <taxon>Pterygota</taxon>
        <taxon>Neoptera</taxon>
        <taxon>Paraneoptera</taxon>
        <taxon>Hemiptera</taxon>
        <taxon>Heteroptera</taxon>
        <taxon>Panheteroptera</taxon>
        <taxon>Cimicomorpha</taxon>
        <taxon>Miridae</taxon>
        <taxon>Dicyphina</taxon>
        <taxon>Nesidiocoris</taxon>
    </lineage>
</organism>
<gene>
    <name evidence="2" type="ORF">NTJ_13519</name>
</gene>
<dbReference type="PANTHER" id="PTHR21028:SF2">
    <property type="entry name" value="CYTH DOMAIN-CONTAINING PROTEIN"/>
    <property type="match status" value="1"/>
</dbReference>
<dbReference type="InterPro" id="IPR033469">
    <property type="entry name" value="CYTH-like_dom_sf"/>
</dbReference>
<dbReference type="Pfam" id="PF01928">
    <property type="entry name" value="CYTH"/>
    <property type="match status" value="1"/>
</dbReference>
<evidence type="ECO:0000259" key="1">
    <source>
        <dbReference type="PROSITE" id="PS51707"/>
    </source>
</evidence>
<dbReference type="Gene3D" id="2.40.320.10">
    <property type="entry name" value="Hypothetical Protein Pfu-838710-001"/>
    <property type="match status" value="1"/>
</dbReference>
<dbReference type="PANTHER" id="PTHR21028">
    <property type="entry name" value="SI:CH211-156B7.4"/>
    <property type="match status" value="1"/>
</dbReference>
<proteinExistence type="predicted"/>
<keyword evidence="3" id="KW-1185">Reference proteome</keyword>
<dbReference type="CDD" id="cd07890">
    <property type="entry name" value="CYTH-like_AC_IV-like"/>
    <property type="match status" value="1"/>
</dbReference>
<dbReference type="PROSITE" id="PS51707">
    <property type="entry name" value="CYTH"/>
    <property type="match status" value="1"/>
</dbReference>
<feature type="domain" description="CYTH" evidence="1">
    <location>
        <begin position="1"/>
        <end position="150"/>
    </location>
</feature>
<evidence type="ECO:0000313" key="2">
    <source>
        <dbReference type="EMBL" id="BET00702.1"/>
    </source>
</evidence>
<sequence>MKQIADGPPEVIDQADYFFNAPNGRLKLRSLKNVDRWELIFYERPNSAGPKLSDFRKVDVSDGPGLLEVLKASLGVKGQVIKRRLLFMRGQTRIHYDEVENLGKFMELEVVLRDDQSVEEGSLIASDIMEKLKIPAEDYITCAYMDLLAGKS</sequence>
<dbReference type="EMBL" id="AP028920">
    <property type="protein sequence ID" value="BET00702.1"/>
    <property type="molecule type" value="Genomic_DNA"/>
</dbReference>
<evidence type="ECO:0000313" key="3">
    <source>
        <dbReference type="Proteomes" id="UP001307889"/>
    </source>
</evidence>
<protein>
    <recommendedName>
        <fullName evidence="1">CYTH domain-containing protein</fullName>
    </recommendedName>
</protein>
<accession>A0ABN7B8K3</accession>